<reference evidence="2 3" key="1">
    <citation type="submission" date="2018-07" db="EMBL/GenBank/DDBJ databases">
        <title>Erythrobacter nanhaiensis sp. nov., a novel member of the genus Erythrobacter isolated from the South China Sea.</title>
        <authorList>
            <person name="Chen X."/>
            <person name="Liu J."/>
        </authorList>
    </citation>
    <scope>NUCLEOTIDE SEQUENCE [LARGE SCALE GENOMIC DNA]</scope>
    <source>
        <strain evidence="2 3">S-5</strain>
    </source>
</reference>
<dbReference type="GO" id="GO:0016787">
    <property type="term" value="F:hydrolase activity"/>
    <property type="evidence" value="ECO:0007669"/>
    <property type="project" value="UniProtKB-KW"/>
</dbReference>
<comment type="caution">
    <text evidence="2">The sequence shown here is derived from an EMBL/GenBank/DDBJ whole genome shotgun (WGS) entry which is preliminary data.</text>
</comment>
<gene>
    <name evidence="2" type="ORF">DL238_09120</name>
</gene>
<dbReference type="SUPFAM" id="SSF56601">
    <property type="entry name" value="beta-lactamase/transpeptidase-like"/>
    <property type="match status" value="1"/>
</dbReference>
<feature type="domain" description="Beta-lactamase-related" evidence="1">
    <location>
        <begin position="48"/>
        <end position="262"/>
    </location>
</feature>
<dbReference type="EMBL" id="QRBB01000001">
    <property type="protein sequence ID" value="RDS77749.1"/>
    <property type="molecule type" value="Genomic_DNA"/>
</dbReference>
<dbReference type="InterPro" id="IPR050789">
    <property type="entry name" value="Diverse_Enzym_Activities"/>
</dbReference>
<protein>
    <submittedName>
        <fullName evidence="2">Class A beta-lactamase-related serine hydrolase</fullName>
    </submittedName>
</protein>
<accession>A0A395LM14</accession>
<keyword evidence="2" id="KW-0378">Hydrolase</keyword>
<dbReference type="PANTHER" id="PTHR43283">
    <property type="entry name" value="BETA-LACTAMASE-RELATED"/>
    <property type="match status" value="1"/>
</dbReference>
<dbReference type="InterPro" id="IPR001466">
    <property type="entry name" value="Beta-lactam-related"/>
</dbReference>
<dbReference type="AlphaFoldDB" id="A0A395LM14"/>
<proteinExistence type="predicted"/>
<dbReference type="Gene3D" id="3.40.710.10">
    <property type="entry name" value="DD-peptidase/beta-lactamase superfamily"/>
    <property type="match status" value="1"/>
</dbReference>
<name>A0A395LM14_9SPHN</name>
<dbReference type="InterPro" id="IPR012338">
    <property type="entry name" value="Beta-lactam/transpept-like"/>
</dbReference>
<organism evidence="2 3">
    <name type="scientific">Alteriqipengyuania lutimaris</name>
    <dbReference type="NCBI Taxonomy" id="1538146"/>
    <lineage>
        <taxon>Bacteria</taxon>
        <taxon>Pseudomonadati</taxon>
        <taxon>Pseudomonadota</taxon>
        <taxon>Alphaproteobacteria</taxon>
        <taxon>Sphingomonadales</taxon>
        <taxon>Erythrobacteraceae</taxon>
        <taxon>Alteriqipengyuania</taxon>
    </lineage>
</organism>
<keyword evidence="3" id="KW-1185">Reference proteome</keyword>
<evidence type="ECO:0000259" key="1">
    <source>
        <dbReference type="Pfam" id="PF00144"/>
    </source>
</evidence>
<dbReference type="Proteomes" id="UP000254101">
    <property type="component" value="Unassembled WGS sequence"/>
</dbReference>
<dbReference type="Pfam" id="PF00144">
    <property type="entry name" value="Beta-lactamase"/>
    <property type="match status" value="1"/>
</dbReference>
<evidence type="ECO:0000313" key="2">
    <source>
        <dbReference type="EMBL" id="RDS77749.1"/>
    </source>
</evidence>
<evidence type="ECO:0000313" key="3">
    <source>
        <dbReference type="Proteomes" id="UP000254101"/>
    </source>
</evidence>
<sequence>MPEDVRIADQRVAAVVTGWRDIARDTGFSGEMAIGHVYFQSPVIVSAAQNADGTQRTAGQKWRWASVTKQVVATLLMQQVDAGTIDLGQPISRYLPDFASANAGTATVEQVLRHQSGFPNPSTAADDEEIPAFYRPDSGIDPLTYCAGAPTGQPGGEWSYNNCDYIVLGALLERVAGQPWRELVAKRIAEPAGISTLGAFPASEPTVPGFSAGAPEAAQDLAQYGASGALYGTPADMVKFDLALLSGKLLGPDALEAMWNGQPDLGYMALGQWVFEVPLKGCEAPVRVVERRGAIGGVQVRNFILPMVGVALSIFTDQGEGDFDFGEVWQGAGFSHDMLSLAACEQEPA</sequence>